<comment type="caution">
    <text evidence="2">The sequence shown here is derived from an EMBL/GenBank/DDBJ whole genome shotgun (WGS) entry which is preliminary data.</text>
</comment>
<dbReference type="GO" id="GO:0005829">
    <property type="term" value="C:cytosol"/>
    <property type="evidence" value="ECO:0007669"/>
    <property type="project" value="TreeGrafter"/>
</dbReference>
<dbReference type="InterPro" id="IPR011059">
    <property type="entry name" value="Metal-dep_hydrolase_composite"/>
</dbReference>
<dbReference type="EMBL" id="BKAJ01000236">
    <property type="protein sequence ID" value="GEP61589.1"/>
    <property type="molecule type" value="Genomic_DNA"/>
</dbReference>
<dbReference type="RefSeq" id="WP_147156872.1">
    <property type="nucleotide sequence ID" value="NZ_BKAJ01000236.1"/>
</dbReference>
<dbReference type="OrthoDB" id="9766983at2"/>
<dbReference type="InterPro" id="IPR032466">
    <property type="entry name" value="Metal_Hydrolase"/>
</dbReference>
<keyword evidence="2" id="KW-0378">Hydrolase</keyword>
<feature type="domain" description="Amidohydrolase 3" evidence="1">
    <location>
        <begin position="43"/>
        <end position="538"/>
    </location>
</feature>
<name>A0A512NRM0_9HYPH</name>
<keyword evidence="3" id="KW-1185">Reference proteome</keyword>
<gene>
    <name evidence="2" type="ORF">RSO01_87550</name>
</gene>
<evidence type="ECO:0000313" key="2">
    <source>
        <dbReference type="EMBL" id="GEP61589.1"/>
    </source>
</evidence>
<dbReference type="Gene3D" id="3.20.20.140">
    <property type="entry name" value="Metal-dependent hydrolases"/>
    <property type="match status" value="2"/>
</dbReference>
<dbReference type="AlphaFoldDB" id="A0A512NRM0"/>
<reference evidence="2 3" key="1">
    <citation type="submission" date="2019-07" db="EMBL/GenBank/DDBJ databases">
        <title>Whole genome shotgun sequence of Reyranella soli NBRC 108950.</title>
        <authorList>
            <person name="Hosoyama A."/>
            <person name="Uohara A."/>
            <person name="Ohji S."/>
            <person name="Ichikawa N."/>
        </authorList>
    </citation>
    <scope>NUCLEOTIDE SEQUENCE [LARGE SCALE GENOMIC DNA]</scope>
    <source>
        <strain evidence="2 3">NBRC 108950</strain>
    </source>
</reference>
<protein>
    <submittedName>
        <fullName evidence="2">Amidohydrolase</fullName>
    </submittedName>
</protein>
<accession>A0A512NRM0</accession>
<dbReference type="InterPro" id="IPR013108">
    <property type="entry name" value="Amidohydro_3"/>
</dbReference>
<proteinExistence type="predicted"/>
<dbReference type="SUPFAM" id="SSF51338">
    <property type="entry name" value="Composite domain of metallo-dependent hydrolases"/>
    <property type="match status" value="1"/>
</dbReference>
<dbReference type="PANTHER" id="PTHR11647">
    <property type="entry name" value="HYDRANTOINASE/DIHYDROPYRIMIDINASE FAMILY MEMBER"/>
    <property type="match status" value="1"/>
</dbReference>
<dbReference type="Pfam" id="PF07969">
    <property type="entry name" value="Amidohydro_3"/>
    <property type="match status" value="1"/>
</dbReference>
<evidence type="ECO:0000259" key="1">
    <source>
        <dbReference type="Pfam" id="PF07969"/>
    </source>
</evidence>
<sequence>MFDLVIKDAEIHDGAGSAPVRGDLGVTGGRIAAIGDKLGAAKETVKADGLALAPGIIDGHTHYDAQITWDPFVDPSPALGVTTAVMGNCGFTIAPCKPADRDLTMRHLTHVEGMSLDALRAGVRWGFESFPQYLDMLQQQGVGPNVACFAGHSAIRTYVMGEEATERTATDDEIAAMKALVSEAMAAGAVGFATSTAEAHNGEGGTPMPSRLADDRELRTLVRTMGESGRGVYMLTKGSKTSIPYLEELAVEARRPVVIAALFHSNTNPTAAFTTLDQINAARSRGHQLVAQTSCCPLSMDFTFKSPYLFESMQSWKPAMAAHDGEALKKVYRDRSWRDAVRKELDAARGRLVFNGEWDKLFVVETAKAENRPLEGATLAELAKKANKDPLDCILDFALSEELDTMFVAQLLHNDEKAVGRILADPQTHISLSDAGAHLTFFCDAGFGLHLMGHWSRDLGVLDLPQAVHRLTGQPAKLFGLKNRGLLREGYAADLMLFDPRTVARGPKRRAHDLPAGAARLTASAVGLHGVWINGAQVANDKGFCADPKARPGEVIRDFAA</sequence>
<dbReference type="Proteomes" id="UP000321058">
    <property type="component" value="Unassembled WGS sequence"/>
</dbReference>
<dbReference type="InterPro" id="IPR050378">
    <property type="entry name" value="Metallo-dep_Hydrolases_sf"/>
</dbReference>
<organism evidence="2 3">
    <name type="scientific">Reyranella soli</name>
    <dbReference type="NCBI Taxonomy" id="1230389"/>
    <lineage>
        <taxon>Bacteria</taxon>
        <taxon>Pseudomonadati</taxon>
        <taxon>Pseudomonadota</taxon>
        <taxon>Alphaproteobacteria</taxon>
        <taxon>Hyphomicrobiales</taxon>
        <taxon>Reyranellaceae</taxon>
        <taxon>Reyranella</taxon>
    </lineage>
</organism>
<evidence type="ECO:0000313" key="3">
    <source>
        <dbReference type="Proteomes" id="UP000321058"/>
    </source>
</evidence>
<dbReference type="PANTHER" id="PTHR11647:SF1">
    <property type="entry name" value="COLLAPSIN RESPONSE MEDIATOR PROTEIN"/>
    <property type="match status" value="1"/>
</dbReference>
<dbReference type="SUPFAM" id="SSF51556">
    <property type="entry name" value="Metallo-dependent hydrolases"/>
    <property type="match status" value="1"/>
</dbReference>
<dbReference type="GO" id="GO:0016812">
    <property type="term" value="F:hydrolase activity, acting on carbon-nitrogen (but not peptide) bonds, in cyclic amides"/>
    <property type="evidence" value="ECO:0007669"/>
    <property type="project" value="TreeGrafter"/>
</dbReference>